<name>A0A1B0DAK4_PHLPP</name>
<dbReference type="Proteomes" id="UP000092462">
    <property type="component" value="Unassembled WGS sequence"/>
</dbReference>
<dbReference type="SMART" id="SM00020">
    <property type="entry name" value="Tryp_SPc"/>
    <property type="match status" value="1"/>
</dbReference>
<dbReference type="VEuPathDB" id="VectorBase:PPAPM1_003245"/>
<keyword evidence="1" id="KW-0645">Protease</keyword>
<dbReference type="InterPro" id="IPR001254">
    <property type="entry name" value="Trypsin_dom"/>
</dbReference>
<dbReference type="InterPro" id="IPR001314">
    <property type="entry name" value="Peptidase_S1A"/>
</dbReference>
<protein>
    <submittedName>
        <fullName evidence="6">Uncharacterized protein</fullName>
    </submittedName>
</protein>
<keyword evidence="7" id="KW-1185">Reference proteome</keyword>
<comment type="similarity">
    <text evidence="5">Belongs to the peptidase S1 family. CLIP subfamily.</text>
</comment>
<evidence type="ECO:0000256" key="1">
    <source>
        <dbReference type="ARBA" id="ARBA00022670"/>
    </source>
</evidence>
<evidence type="ECO:0000256" key="3">
    <source>
        <dbReference type="ARBA" id="ARBA00022825"/>
    </source>
</evidence>
<keyword evidence="3" id="KW-0720">Serine protease</keyword>
<accession>A0A1B0DAK4</accession>
<dbReference type="InterPro" id="IPR009003">
    <property type="entry name" value="Peptidase_S1_PA"/>
</dbReference>
<evidence type="ECO:0000256" key="5">
    <source>
        <dbReference type="ARBA" id="ARBA00024195"/>
    </source>
</evidence>
<dbReference type="PANTHER" id="PTHR24276">
    <property type="entry name" value="POLYSERASE-RELATED"/>
    <property type="match status" value="1"/>
</dbReference>
<organism evidence="6 7">
    <name type="scientific">Phlebotomus papatasi</name>
    <name type="common">Sandfly</name>
    <dbReference type="NCBI Taxonomy" id="29031"/>
    <lineage>
        <taxon>Eukaryota</taxon>
        <taxon>Metazoa</taxon>
        <taxon>Ecdysozoa</taxon>
        <taxon>Arthropoda</taxon>
        <taxon>Hexapoda</taxon>
        <taxon>Insecta</taxon>
        <taxon>Pterygota</taxon>
        <taxon>Neoptera</taxon>
        <taxon>Endopterygota</taxon>
        <taxon>Diptera</taxon>
        <taxon>Nematocera</taxon>
        <taxon>Psychodoidea</taxon>
        <taxon>Psychodidae</taxon>
        <taxon>Phlebotomus</taxon>
        <taxon>Phlebotomus</taxon>
    </lineage>
</organism>
<reference evidence="6" key="1">
    <citation type="submission" date="2022-08" db="UniProtKB">
        <authorList>
            <consortium name="EnsemblMetazoa"/>
        </authorList>
    </citation>
    <scope>IDENTIFICATION</scope>
    <source>
        <strain evidence="6">Israel</strain>
    </source>
</reference>
<dbReference type="Pfam" id="PF00089">
    <property type="entry name" value="Trypsin"/>
    <property type="match status" value="1"/>
</dbReference>
<dbReference type="PROSITE" id="PS50240">
    <property type="entry name" value="TRYPSIN_DOM"/>
    <property type="match status" value="1"/>
</dbReference>
<dbReference type="CDD" id="cd00190">
    <property type="entry name" value="Tryp_SPc"/>
    <property type="match status" value="1"/>
</dbReference>
<dbReference type="PANTHER" id="PTHR24276:SF91">
    <property type="entry name" value="AT26814P-RELATED"/>
    <property type="match status" value="1"/>
</dbReference>
<dbReference type="GO" id="GO:0006508">
    <property type="term" value="P:proteolysis"/>
    <property type="evidence" value="ECO:0007669"/>
    <property type="project" value="UniProtKB-KW"/>
</dbReference>
<dbReference type="PRINTS" id="PR00722">
    <property type="entry name" value="CHYMOTRYPSIN"/>
</dbReference>
<dbReference type="SUPFAM" id="SSF50494">
    <property type="entry name" value="Trypsin-like serine proteases"/>
    <property type="match status" value="1"/>
</dbReference>
<dbReference type="InterPro" id="IPR050430">
    <property type="entry name" value="Peptidase_S1"/>
</dbReference>
<dbReference type="AlphaFoldDB" id="A0A1B0DAK4"/>
<dbReference type="EMBL" id="AJVK01029164">
    <property type="status" value="NOT_ANNOTATED_CDS"/>
    <property type="molecule type" value="Genomic_DNA"/>
</dbReference>
<dbReference type="EnsemblMetazoa" id="PPAI004709-RA">
    <property type="protein sequence ID" value="PPAI004709-PA"/>
    <property type="gene ID" value="PPAI004709"/>
</dbReference>
<dbReference type="PROSITE" id="PS00134">
    <property type="entry name" value="TRYPSIN_HIS"/>
    <property type="match status" value="1"/>
</dbReference>
<dbReference type="InterPro" id="IPR043504">
    <property type="entry name" value="Peptidase_S1_PA_chymotrypsin"/>
</dbReference>
<evidence type="ECO:0000256" key="4">
    <source>
        <dbReference type="ARBA" id="ARBA00023157"/>
    </source>
</evidence>
<sequence>MKLFILLALVFASAAAYPKYFRDIDGFIVGGQNANIADFPYSLSMRRNGGHICGASVIAARWALTAAHCVPGAPASQMTFRGGSSNRLSGGTLFQADQVHSHPQYNSPSQLNNDVAVLRVTANLAGTNIRSVPLAGSGGDMGAGARALINGWGHTQWQGSLAEHKSL</sequence>
<dbReference type="FunFam" id="2.40.10.10:FF:000068">
    <property type="entry name" value="transmembrane protease serine 2"/>
    <property type="match status" value="1"/>
</dbReference>
<keyword evidence="2" id="KW-0378">Hydrolase</keyword>
<keyword evidence="4" id="KW-1015">Disulfide bond</keyword>
<dbReference type="GO" id="GO:0004252">
    <property type="term" value="F:serine-type endopeptidase activity"/>
    <property type="evidence" value="ECO:0007669"/>
    <property type="project" value="InterPro"/>
</dbReference>
<evidence type="ECO:0000313" key="6">
    <source>
        <dbReference type="EnsemblMetazoa" id="PPAI004709-PA"/>
    </source>
</evidence>
<proteinExistence type="inferred from homology"/>
<dbReference type="InterPro" id="IPR018114">
    <property type="entry name" value="TRYPSIN_HIS"/>
</dbReference>
<evidence type="ECO:0000313" key="7">
    <source>
        <dbReference type="Proteomes" id="UP000092462"/>
    </source>
</evidence>
<dbReference type="Gene3D" id="2.40.10.10">
    <property type="entry name" value="Trypsin-like serine proteases"/>
    <property type="match status" value="2"/>
</dbReference>
<evidence type="ECO:0000256" key="2">
    <source>
        <dbReference type="ARBA" id="ARBA00022801"/>
    </source>
</evidence>
<dbReference type="VEuPathDB" id="VectorBase:PPAI004709"/>